<proteinExistence type="predicted"/>
<dbReference type="Proteomes" id="UP000031036">
    <property type="component" value="Unassembled WGS sequence"/>
</dbReference>
<gene>
    <name evidence="1" type="ORF">Tcan_09355</name>
</gene>
<sequence length="109" mass="11903">MAKVATIREGELFVVGACSVLGCTVWVQRGWVCLILSATSRTIIDITFATTMSKKANFSLDVKALAIELAPLLIPLLTQHIADSLKSLFSEQHEQLLSKMDQLIAATTR</sequence>
<dbReference type="EMBL" id="JPKZ01002781">
    <property type="protein sequence ID" value="KHN75118.1"/>
    <property type="molecule type" value="Genomic_DNA"/>
</dbReference>
<reference evidence="1 2" key="1">
    <citation type="submission" date="2014-11" db="EMBL/GenBank/DDBJ databases">
        <title>Genetic blueprint of the zoonotic pathogen Toxocara canis.</title>
        <authorList>
            <person name="Zhu X.-Q."/>
            <person name="Korhonen P.K."/>
            <person name="Cai H."/>
            <person name="Young N.D."/>
            <person name="Nejsum P."/>
            <person name="von Samson-Himmelstjerna G."/>
            <person name="Boag P.R."/>
            <person name="Tan P."/>
            <person name="Li Q."/>
            <person name="Min J."/>
            <person name="Yang Y."/>
            <person name="Wang X."/>
            <person name="Fang X."/>
            <person name="Hall R.S."/>
            <person name="Hofmann A."/>
            <person name="Sternberg P.W."/>
            <person name="Jex A.R."/>
            <person name="Gasser R.B."/>
        </authorList>
    </citation>
    <scope>NUCLEOTIDE SEQUENCE [LARGE SCALE GENOMIC DNA]</scope>
    <source>
        <strain evidence="1">PN_DK_2014</strain>
    </source>
</reference>
<accession>A0A0B2V046</accession>
<organism evidence="1 2">
    <name type="scientific">Toxocara canis</name>
    <name type="common">Canine roundworm</name>
    <dbReference type="NCBI Taxonomy" id="6265"/>
    <lineage>
        <taxon>Eukaryota</taxon>
        <taxon>Metazoa</taxon>
        <taxon>Ecdysozoa</taxon>
        <taxon>Nematoda</taxon>
        <taxon>Chromadorea</taxon>
        <taxon>Rhabditida</taxon>
        <taxon>Spirurina</taxon>
        <taxon>Ascaridomorpha</taxon>
        <taxon>Ascaridoidea</taxon>
        <taxon>Toxocaridae</taxon>
        <taxon>Toxocara</taxon>
    </lineage>
</organism>
<name>A0A0B2V046_TOXCA</name>
<evidence type="ECO:0000313" key="1">
    <source>
        <dbReference type="EMBL" id="KHN75118.1"/>
    </source>
</evidence>
<comment type="caution">
    <text evidence="1">The sequence shown here is derived from an EMBL/GenBank/DDBJ whole genome shotgun (WGS) entry which is preliminary data.</text>
</comment>
<protein>
    <submittedName>
        <fullName evidence="1">Uncharacterized protein</fullName>
    </submittedName>
</protein>
<dbReference type="PROSITE" id="PS51257">
    <property type="entry name" value="PROKAR_LIPOPROTEIN"/>
    <property type="match status" value="1"/>
</dbReference>
<keyword evidence="2" id="KW-1185">Reference proteome</keyword>
<dbReference type="AlphaFoldDB" id="A0A0B2V046"/>
<evidence type="ECO:0000313" key="2">
    <source>
        <dbReference type="Proteomes" id="UP000031036"/>
    </source>
</evidence>